<dbReference type="GO" id="GO:0016020">
    <property type="term" value="C:membrane"/>
    <property type="evidence" value="ECO:0007669"/>
    <property type="project" value="InterPro"/>
</dbReference>
<feature type="transmembrane region" description="Helical" evidence="2">
    <location>
        <begin position="374"/>
        <end position="398"/>
    </location>
</feature>
<dbReference type="Proteomes" id="UP000023152">
    <property type="component" value="Unassembled WGS sequence"/>
</dbReference>
<sequence>MDIQKRFLTCQNVVQCQVVFSIVFLCIFHTLLCYLVIPNNGFEAAVWCNVISTFLYVLALHLYMVKFQPHSSHTFQCLHVVFFYLSSLNHIVYVTWTWKLAINWKSDHEEKNSASSLGSTKANSNEALEVKEMDEKKDVENDMENDVENDVENNVEIVTKAKIVENNPTAQIEKQLEAKDELGQSIVLERYAGLKGYVILALAGIGTQCNEWWSWEANSLLVGLLGTDTLAAHSIYVLIVSFAFMLPYGISIALSTRLGHLLGCHQFRLAKQVAIWGWCTPFFTTIFISIAILAATDPIARLFTPDPAVISIARSIAPFAAFFLLLDALQGVGQGILRGLSLQTKAVYPIIITAWFIGLPMAAVLAFACNLDLRGTWIGVTIGYFVMDISLFAIYCTYQWQGSAYHTF</sequence>
<feature type="transmembrane region" description="Helical" evidence="2">
    <location>
        <begin position="44"/>
        <end position="65"/>
    </location>
</feature>
<name>X6NNH9_RETFI</name>
<feature type="transmembrane region" description="Helical" evidence="2">
    <location>
        <begin position="230"/>
        <end position="254"/>
    </location>
</feature>
<comment type="caution">
    <text evidence="3">The sequence shown here is derived from an EMBL/GenBank/DDBJ whole genome shotgun (WGS) entry which is preliminary data.</text>
</comment>
<dbReference type="GO" id="GO:0042910">
    <property type="term" value="F:xenobiotic transmembrane transporter activity"/>
    <property type="evidence" value="ECO:0007669"/>
    <property type="project" value="InterPro"/>
</dbReference>
<feature type="transmembrane region" description="Helical" evidence="2">
    <location>
        <begin position="12"/>
        <end position="38"/>
    </location>
</feature>
<comment type="similarity">
    <text evidence="1">Belongs to the multi antimicrobial extrusion (MATE) (TC 2.A.66.1) family.</text>
</comment>
<dbReference type="Pfam" id="PF01554">
    <property type="entry name" value="MatE"/>
    <property type="match status" value="1"/>
</dbReference>
<dbReference type="EMBL" id="ASPP01007008">
    <property type="protein sequence ID" value="ETO27840.1"/>
    <property type="molecule type" value="Genomic_DNA"/>
</dbReference>
<protein>
    <submittedName>
        <fullName evidence="3">Uncharacterized protein</fullName>
    </submittedName>
</protein>
<dbReference type="InterPro" id="IPR002528">
    <property type="entry name" value="MATE_fam"/>
</dbReference>
<feature type="transmembrane region" description="Helical" evidence="2">
    <location>
        <begin position="275"/>
        <end position="296"/>
    </location>
</feature>
<dbReference type="GO" id="GO:0015297">
    <property type="term" value="F:antiporter activity"/>
    <property type="evidence" value="ECO:0007669"/>
    <property type="project" value="InterPro"/>
</dbReference>
<feature type="transmembrane region" description="Helical" evidence="2">
    <location>
        <begin position="346"/>
        <end position="368"/>
    </location>
</feature>
<keyword evidence="4" id="KW-1185">Reference proteome</keyword>
<organism evidence="3 4">
    <name type="scientific">Reticulomyxa filosa</name>
    <dbReference type="NCBI Taxonomy" id="46433"/>
    <lineage>
        <taxon>Eukaryota</taxon>
        <taxon>Sar</taxon>
        <taxon>Rhizaria</taxon>
        <taxon>Retaria</taxon>
        <taxon>Foraminifera</taxon>
        <taxon>Monothalamids</taxon>
        <taxon>Reticulomyxidae</taxon>
        <taxon>Reticulomyxa</taxon>
    </lineage>
</organism>
<feature type="transmembrane region" description="Helical" evidence="2">
    <location>
        <begin position="77"/>
        <end position="96"/>
    </location>
</feature>
<accession>X6NNH9</accession>
<dbReference type="AlphaFoldDB" id="X6NNH9"/>
<keyword evidence="2" id="KW-0812">Transmembrane</keyword>
<gene>
    <name evidence="3" type="ORF">RFI_09293</name>
</gene>
<evidence type="ECO:0000256" key="2">
    <source>
        <dbReference type="SAM" id="Phobius"/>
    </source>
</evidence>
<evidence type="ECO:0000313" key="4">
    <source>
        <dbReference type="Proteomes" id="UP000023152"/>
    </source>
</evidence>
<evidence type="ECO:0000313" key="3">
    <source>
        <dbReference type="EMBL" id="ETO27840.1"/>
    </source>
</evidence>
<proteinExistence type="inferred from homology"/>
<dbReference type="OrthoDB" id="2126698at2759"/>
<reference evidence="3 4" key="1">
    <citation type="journal article" date="2013" name="Curr. Biol.">
        <title>The Genome of the Foraminiferan Reticulomyxa filosa.</title>
        <authorList>
            <person name="Glockner G."/>
            <person name="Hulsmann N."/>
            <person name="Schleicher M."/>
            <person name="Noegel A.A."/>
            <person name="Eichinger L."/>
            <person name="Gallinger C."/>
            <person name="Pawlowski J."/>
            <person name="Sierra R."/>
            <person name="Euteneuer U."/>
            <person name="Pillet L."/>
            <person name="Moustafa A."/>
            <person name="Platzer M."/>
            <person name="Groth M."/>
            <person name="Szafranski K."/>
            <person name="Schliwa M."/>
        </authorList>
    </citation>
    <scope>NUCLEOTIDE SEQUENCE [LARGE SCALE GENOMIC DNA]</scope>
</reference>
<dbReference type="PANTHER" id="PTHR11206">
    <property type="entry name" value="MULTIDRUG RESISTANCE PROTEIN"/>
    <property type="match status" value="1"/>
</dbReference>
<feature type="transmembrane region" description="Helical" evidence="2">
    <location>
        <begin position="308"/>
        <end position="326"/>
    </location>
</feature>
<keyword evidence="2" id="KW-1133">Transmembrane helix</keyword>
<keyword evidence="2" id="KW-0472">Membrane</keyword>
<evidence type="ECO:0000256" key="1">
    <source>
        <dbReference type="ARBA" id="ARBA00010199"/>
    </source>
</evidence>